<feature type="chain" id="PRO_5009162716" evidence="4">
    <location>
        <begin position="21"/>
        <end position="375"/>
    </location>
</feature>
<dbReference type="GO" id="GO:0006152">
    <property type="term" value="P:purine nucleoside catabolic process"/>
    <property type="evidence" value="ECO:0007669"/>
    <property type="project" value="TreeGrafter"/>
</dbReference>
<dbReference type="InterPro" id="IPR036452">
    <property type="entry name" value="Ribo_hydro-like"/>
</dbReference>
<dbReference type="RefSeq" id="XP_020073213.1">
    <property type="nucleotide sequence ID" value="XM_020214069.1"/>
</dbReference>
<evidence type="ECO:0000256" key="4">
    <source>
        <dbReference type="SAM" id="SignalP"/>
    </source>
</evidence>
<keyword evidence="4" id="KW-0732">Signal</keyword>
<gene>
    <name evidence="6" type="ORF">CYBJADRAFT_165498</name>
</gene>
<dbReference type="PANTHER" id="PTHR12304:SF25">
    <property type="entry name" value="INOSINE_URIDINE-PREFERRING NUCLEOSIDE HYDROLASE DOMAIN-CONTAINING PROTEIN"/>
    <property type="match status" value="1"/>
</dbReference>
<evidence type="ECO:0000256" key="1">
    <source>
        <dbReference type="ARBA" id="ARBA00009176"/>
    </source>
</evidence>
<keyword evidence="7" id="KW-1185">Reference proteome</keyword>
<proteinExistence type="inferred from homology"/>
<evidence type="ECO:0000313" key="6">
    <source>
        <dbReference type="EMBL" id="ODV76174.1"/>
    </source>
</evidence>
<dbReference type="Gene3D" id="3.90.245.10">
    <property type="entry name" value="Ribonucleoside hydrolase-like"/>
    <property type="match status" value="1"/>
</dbReference>
<dbReference type="InterPro" id="IPR023186">
    <property type="entry name" value="IUNH"/>
</dbReference>
<keyword evidence="3" id="KW-0326">Glycosidase</keyword>
<dbReference type="OrthoDB" id="432381at2759"/>
<evidence type="ECO:0000313" key="7">
    <source>
        <dbReference type="Proteomes" id="UP000094389"/>
    </source>
</evidence>
<evidence type="ECO:0000256" key="2">
    <source>
        <dbReference type="ARBA" id="ARBA00022801"/>
    </source>
</evidence>
<sequence>MKAFAYGTLSSTLLLSLVEAKKIFIDNDGLSPTQLLFPLAAGHEVVGLSASFGSCSLVDCVGVASAIVEDYNLSSCIPFHIGAQQPLLRTYDTFQLWEDLFGELVWQGGWTPGYEDTYTWDNITNVDDIPGAIALINAVKEYKDTDPITIYMAGLGTTVAQALSIYPQLVNETAGLYIMGGYIDTQMAAATAKDSIVIDINTDINLIQDPEAAQMVLTAGWKELYIGGNVTNYLVPSQALYNEFIERAGGFDVIEDTPYLSWVLSLLGTGNYSENNDQQTLPFWDDVVSAYMSWPEMILESSEVSVAVDTAFYSPFYGNLRVWNSSWAPPSGIKVGAAKIIDKVDNDFFFGKLLDTYYQNWTQYCEVGGPVELIL</sequence>
<evidence type="ECO:0000259" key="5">
    <source>
        <dbReference type="Pfam" id="PF01156"/>
    </source>
</evidence>
<dbReference type="EMBL" id="KV453925">
    <property type="protein sequence ID" value="ODV76174.1"/>
    <property type="molecule type" value="Genomic_DNA"/>
</dbReference>
<feature type="domain" description="Inosine/uridine-preferring nucleoside hydrolase" evidence="5">
    <location>
        <begin position="34"/>
        <end position="350"/>
    </location>
</feature>
<dbReference type="GeneID" id="30988465"/>
<dbReference type="SUPFAM" id="SSF53590">
    <property type="entry name" value="Nucleoside hydrolase"/>
    <property type="match status" value="1"/>
</dbReference>
<dbReference type="OMA" id="FMVEMVH"/>
<evidence type="ECO:0000256" key="3">
    <source>
        <dbReference type="ARBA" id="ARBA00023295"/>
    </source>
</evidence>
<dbReference type="Pfam" id="PF01156">
    <property type="entry name" value="IU_nuc_hydro"/>
    <property type="match status" value="1"/>
</dbReference>
<keyword evidence="2 6" id="KW-0378">Hydrolase</keyword>
<dbReference type="Proteomes" id="UP000094389">
    <property type="component" value="Unassembled WGS sequence"/>
</dbReference>
<protein>
    <submittedName>
        <fullName evidence="6">Nucleoside hydrolase</fullName>
    </submittedName>
</protein>
<reference evidence="6 7" key="1">
    <citation type="journal article" date="2016" name="Proc. Natl. Acad. Sci. U.S.A.">
        <title>Comparative genomics of biotechnologically important yeasts.</title>
        <authorList>
            <person name="Riley R."/>
            <person name="Haridas S."/>
            <person name="Wolfe K.H."/>
            <person name="Lopes M.R."/>
            <person name="Hittinger C.T."/>
            <person name="Goeker M."/>
            <person name="Salamov A.A."/>
            <person name="Wisecaver J.H."/>
            <person name="Long T.M."/>
            <person name="Calvey C.H."/>
            <person name="Aerts A.L."/>
            <person name="Barry K.W."/>
            <person name="Choi C."/>
            <person name="Clum A."/>
            <person name="Coughlan A.Y."/>
            <person name="Deshpande S."/>
            <person name="Douglass A.P."/>
            <person name="Hanson S.J."/>
            <person name="Klenk H.-P."/>
            <person name="LaButti K.M."/>
            <person name="Lapidus A."/>
            <person name="Lindquist E.A."/>
            <person name="Lipzen A.M."/>
            <person name="Meier-Kolthoff J.P."/>
            <person name="Ohm R.A."/>
            <person name="Otillar R.P."/>
            <person name="Pangilinan J.L."/>
            <person name="Peng Y."/>
            <person name="Rokas A."/>
            <person name="Rosa C.A."/>
            <person name="Scheuner C."/>
            <person name="Sibirny A.A."/>
            <person name="Slot J.C."/>
            <person name="Stielow J.B."/>
            <person name="Sun H."/>
            <person name="Kurtzman C.P."/>
            <person name="Blackwell M."/>
            <person name="Grigoriev I.V."/>
            <person name="Jeffries T.W."/>
        </authorList>
    </citation>
    <scope>NUCLEOTIDE SEQUENCE [LARGE SCALE GENOMIC DNA]</scope>
    <source>
        <strain evidence="7">ATCC 18201 / CBS 1600 / BCRC 20928 / JCM 3617 / NBRC 0987 / NRRL Y-1542</strain>
    </source>
</reference>
<dbReference type="PANTHER" id="PTHR12304">
    <property type="entry name" value="INOSINE-URIDINE PREFERRING NUCLEOSIDE HYDROLASE"/>
    <property type="match status" value="1"/>
</dbReference>
<feature type="signal peptide" evidence="4">
    <location>
        <begin position="1"/>
        <end position="20"/>
    </location>
</feature>
<dbReference type="GO" id="GO:0005829">
    <property type="term" value="C:cytosol"/>
    <property type="evidence" value="ECO:0007669"/>
    <property type="project" value="TreeGrafter"/>
</dbReference>
<name>A0A1E4S9L1_CYBJN</name>
<accession>A0A1E4S9L1</accession>
<organism evidence="6 7">
    <name type="scientific">Cyberlindnera jadinii (strain ATCC 18201 / CBS 1600 / BCRC 20928 / JCM 3617 / NBRC 0987 / NRRL Y-1542)</name>
    <name type="common">Torula yeast</name>
    <name type="synonym">Candida utilis</name>
    <dbReference type="NCBI Taxonomy" id="983966"/>
    <lineage>
        <taxon>Eukaryota</taxon>
        <taxon>Fungi</taxon>
        <taxon>Dikarya</taxon>
        <taxon>Ascomycota</taxon>
        <taxon>Saccharomycotina</taxon>
        <taxon>Saccharomycetes</taxon>
        <taxon>Phaffomycetales</taxon>
        <taxon>Phaffomycetaceae</taxon>
        <taxon>Cyberlindnera</taxon>
    </lineage>
</organism>
<dbReference type="InterPro" id="IPR001910">
    <property type="entry name" value="Inosine/uridine_hydrolase_dom"/>
</dbReference>
<dbReference type="GO" id="GO:0008477">
    <property type="term" value="F:purine nucleosidase activity"/>
    <property type="evidence" value="ECO:0007669"/>
    <property type="project" value="TreeGrafter"/>
</dbReference>
<dbReference type="AlphaFoldDB" id="A0A1E4S9L1"/>
<dbReference type="STRING" id="983966.A0A1E4S9L1"/>
<comment type="similarity">
    <text evidence="1">Belongs to the IUNH family.</text>
</comment>